<dbReference type="FunFam" id="2.90.10.10:FF:000006">
    <property type="entry name" value="Serine/threonine-protein kinase"/>
    <property type="match status" value="1"/>
</dbReference>
<keyword evidence="18" id="KW-1185">Reference proteome</keyword>
<feature type="chain" id="PRO_5042058296" description="non-specific serine/threonine protein kinase" evidence="13">
    <location>
        <begin position="29"/>
        <end position="608"/>
    </location>
</feature>
<keyword evidence="6 12" id="KW-0472">Membrane</keyword>
<evidence type="ECO:0000256" key="11">
    <source>
        <dbReference type="PROSITE-ProRule" id="PRU00076"/>
    </source>
</evidence>
<dbReference type="Proteomes" id="UP001231189">
    <property type="component" value="Unassembled WGS sequence"/>
</dbReference>
<dbReference type="EC" id="2.7.11.1" evidence="2"/>
<dbReference type="GO" id="GO:0051707">
    <property type="term" value="P:response to other organism"/>
    <property type="evidence" value="ECO:0007669"/>
    <property type="project" value="UniProtKB-ARBA"/>
</dbReference>
<evidence type="ECO:0000256" key="9">
    <source>
        <dbReference type="ARBA" id="ARBA00047899"/>
    </source>
</evidence>
<dbReference type="EMBL" id="JAUUTY010000007">
    <property type="protein sequence ID" value="KAK1603631.1"/>
    <property type="molecule type" value="Genomic_DNA"/>
</dbReference>
<evidence type="ECO:0000256" key="12">
    <source>
        <dbReference type="SAM" id="Phobius"/>
    </source>
</evidence>
<sequence>MMSGLTILTCLAFALLITTTTWPPVALAASGQPRRRSNLWRGDSIIIGGDDALVSPNGDFSCGFHRVATNAYVLAIWFTASADPHTLAWAARRDAPVNGMGSRAELLGDGSLVLQDFDGRTVWTTSTGDTGADRAQLLDTGNLVVSDAAGRTLWQSFDWPTDTLLPGQLITRRSRIVSARARGATSSGYYILYFDSFNILTIMYDGPETNLNYWPNAFKTWYENGRMAFNSTRLASLDERGRFSSSDGLRFEASDVGVGPGVTRRLTLDYDGNLRAYSLDVAGGGTWRATWAAILRPCGVHGICGRYGVCTYLLDGPACACPEGFVPADPADWSKGCRRLFDLRCGEDVRFAELPNVDYWGFDFKLLADKNSGIFNVSFETCRQICLDDCNCEGFGYKKGGNGKCYPKVALWNGRGPEPKQFMYLKVPTRVWKNLNLSSVLTLRYDGHACPKQEQNASVSNYTSRYLKDVGDSKINFVYVYSFLAGLFVVEASVIVVGSLFMFRADWATMCRVHDEGYNLVLSQFRRFTYQELSNATCDFEEELKREAPWLVYKGVLEDGRDVAVTRLAEVTPQADQVFRSEMSVIGQVNHMNLVRDTLGHKAFIAHI</sequence>
<evidence type="ECO:0000256" key="4">
    <source>
        <dbReference type="ARBA" id="ARBA00022729"/>
    </source>
</evidence>
<feature type="signal peptide" evidence="13">
    <location>
        <begin position="1"/>
        <end position="28"/>
    </location>
</feature>
<evidence type="ECO:0000259" key="14">
    <source>
        <dbReference type="PROSITE" id="PS50026"/>
    </source>
</evidence>
<dbReference type="Pfam" id="PF00954">
    <property type="entry name" value="S_locus_glycop"/>
    <property type="match status" value="1"/>
</dbReference>
<evidence type="ECO:0000256" key="10">
    <source>
        <dbReference type="ARBA" id="ARBA00048679"/>
    </source>
</evidence>
<evidence type="ECO:0000256" key="6">
    <source>
        <dbReference type="ARBA" id="ARBA00023136"/>
    </source>
</evidence>
<dbReference type="Pfam" id="PF08276">
    <property type="entry name" value="PAN_2"/>
    <property type="match status" value="1"/>
</dbReference>
<feature type="domain" description="EGF-like" evidence="14">
    <location>
        <begin position="294"/>
        <end position="331"/>
    </location>
</feature>
<dbReference type="PROSITE" id="PS50948">
    <property type="entry name" value="PAN"/>
    <property type="match status" value="1"/>
</dbReference>
<evidence type="ECO:0000256" key="7">
    <source>
        <dbReference type="ARBA" id="ARBA00023157"/>
    </source>
</evidence>
<dbReference type="Pfam" id="PF01453">
    <property type="entry name" value="B_lectin"/>
    <property type="match status" value="1"/>
</dbReference>
<dbReference type="GO" id="GO:0016020">
    <property type="term" value="C:membrane"/>
    <property type="evidence" value="ECO:0007669"/>
    <property type="project" value="UniProtKB-SubCell"/>
</dbReference>
<dbReference type="CDD" id="cd01098">
    <property type="entry name" value="PAN_AP_plant"/>
    <property type="match status" value="1"/>
</dbReference>
<proteinExistence type="predicted"/>
<evidence type="ECO:0000313" key="18">
    <source>
        <dbReference type="Proteomes" id="UP001231189"/>
    </source>
</evidence>
<dbReference type="GO" id="GO:0004674">
    <property type="term" value="F:protein serine/threonine kinase activity"/>
    <property type="evidence" value="ECO:0007669"/>
    <property type="project" value="UniProtKB-EC"/>
</dbReference>
<organism evidence="17 18">
    <name type="scientific">Lolium multiflorum</name>
    <name type="common">Italian ryegrass</name>
    <name type="synonym">Lolium perenne subsp. multiflorum</name>
    <dbReference type="NCBI Taxonomy" id="4521"/>
    <lineage>
        <taxon>Eukaryota</taxon>
        <taxon>Viridiplantae</taxon>
        <taxon>Streptophyta</taxon>
        <taxon>Embryophyta</taxon>
        <taxon>Tracheophyta</taxon>
        <taxon>Spermatophyta</taxon>
        <taxon>Magnoliopsida</taxon>
        <taxon>Liliopsida</taxon>
        <taxon>Poales</taxon>
        <taxon>Poaceae</taxon>
        <taxon>BOP clade</taxon>
        <taxon>Pooideae</taxon>
        <taxon>Poodae</taxon>
        <taxon>Poeae</taxon>
        <taxon>Poeae Chloroplast Group 2 (Poeae type)</taxon>
        <taxon>Loliodinae</taxon>
        <taxon>Loliinae</taxon>
        <taxon>Lolium</taxon>
    </lineage>
</organism>
<evidence type="ECO:0000256" key="1">
    <source>
        <dbReference type="ARBA" id="ARBA00004479"/>
    </source>
</evidence>
<dbReference type="InterPro" id="IPR001480">
    <property type="entry name" value="Bulb-type_lectin_dom"/>
</dbReference>
<reference evidence="17" key="1">
    <citation type="submission" date="2023-07" db="EMBL/GenBank/DDBJ databases">
        <title>A chromosome-level genome assembly of Lolium multiflorum.</title>
        <authorList>
            <person name="Chen Y."/>
            <person name="Copetti D."/>
            <person name="Kolliker R."/>
            <person name="Studer B."/>
        </authorList>
    </citation>
    <scope>NUCLEOTIDE SEQUENCE</scope>
    <source>
        <strain evidence="17">02402/16</strain>
        <tissue evidence="17">Leaf</tissue>
    </source>
</reference>
<dbReference type="Gene3D" id="2.90.10.10">
    <property type="entry name" value="Bulb-type lectin domain"/>
    <property type="match status" value="1"/>
</dbReference>
<dbReference type="InterPro" id="IPR000742">
    <property type="entry name" value="EGF"/>
</dbReference>
<gene>
    <name evidence="17" type="ORF">QYE76_027304</name>
</gene>
<comment type="subcellular location">
    <subcellularLocation>
        <location evidence="1">Membrane</location>
        <topology evidence="1">Single-pass type I membrane protein</topology>
    </subcellularLocation>
</comment>
<name>A0AAD8QIW9_LOLMU</name>
<evidence type="ECO:0000313" key="17">
    <source>
        <dbReference type="EMBL" id="KAK1603631.1"/>
    </source>
</evidence>
<evidence type="ECO:0000256" key="3">
    <source>
        <dbReference type="ARBA" id="ARBA00022692"/>
    </source>
</evidence>
<dbReference type="CDD" id="cd00028">
    <property type="entry name" value="B_lectin"/>
    <property type="match status" value="1"/>
</dbReference>
<keyword evidence="5 12" id="KW-1133">Transmembrane helix</keyword>
<keyword evidence="11" id="KW-0245">EGF-like domain</keyword>
<comment type="caution">
    <text evidence="17">The sequence shown here is derived from an EMBL/GenBank/DDBJ whole genome shotgun (WGS) entry which is preliminary data.</text>
</comment>
<dbReference type="InterPro" id="IPR036426">
    <property type="entry name" value="Bulb-type_lectin_dom_sf"/>
</dbReference>
<dbReference type="InterPro" id="IPR003609">
    <property type="entry name" value="Pan_app"/>
</dbReference>
<keyword evidence="3 12" id="KW-0812">Transmembrane</keyword>
<accession>A0AAD8QIW9</accession>
<evidence type="ECO:0000256" key="8">
    <source>
        <dbReference type="ARBA" id="ARBA00023170"/>
    </source>
</evidence>
<dbReference type="PANTHER" id="PTHR47974:SF1">
    <property type="entry name" value="PROTEIN KINASE DOMAIN-CONTAINING PROTEIN"/>
    <property type="match status" value="1"/>
</dbReference>
<evidence type="ECO:0000256" key="13">
    <source>
        <dbReference type="SAM" id="SignalP"/>
    </source>
</evidence>
<feature type="transmembrane region" description="Helical" evidence="12">
    <location>
        <begin position="478"/>
        <end position="503"/>
    </location>
</feature>
<dbReference type="AlphaFoldDB" id="A0AAD8QIW9"/>
<protein>
    <recommendedName>
        <fullName evidence="2">non-specific serine/threonine protein kinase</fullName>
        <ecNumber evidence="2">2.7.11.1</ecNumber>
    </recommendedName>
</protein>
<comment type="caution">
    <text evidence="11">Lacks conserved residue(s) required for the propagation of feature annotation.</text>
</comment>
<dbReference type="SMART" id="SM00108">
    <property type="entry name" value="B_lectin"/>
    <property type="match status" value="1"/>
</dbReference>
<comment type="catalytic activity">
    <reaction evidence="9">
        <text>L-threonyl-[protein] + ATP = O-phospho-L-threonyl-[protein] + ADP + H(+)</text>
        <dbReference type="Rhea" id="RHEA:46608"/>
        <dbReference type="Rhea" id="RHEA-COMP:11060"/>
        <dbReference type="Rhea" id="RHEA-COMP:11605"/>
        <dbReference type="ChEBI" id="CHEBI:15378"/>
        <dbReference type="ChEBI" id="CHEBI:30013"/>
        <dbReference type="ChEBI" id="CHEBI:30616"/>
        <dbReference type="ChEBI" id="CHEBI:61977"/>
        <dbReference type="ChEBI" id="CHEBI:456216"/>
        <dbReference type="EC" id="2.7.11.1"/>
    </reaction>
</comment>
<feature type="domain" description="Apple" evidence="16">
    <location>
        <begin position="345"/>
        <end position="429"/>
    </location>
</feature>
<evidence type="ECO:0000259" key="16">
    <source>
        <dbReference type="PROSITE" id="PS50948"/>
    </source>
</evidence>
<keyword evidence="4 13" id="KW-0732">Signal</keyword>
<dbReference type="SUPFAM" id="SSF51110">
    <property type="entry name" value="alpha-D-mannose-specific plant lectins"/>
    <property type="match status" value="1"/>
</dbReference>
<dbReference type="PANTHER" id="PTHR47974">
    <property type="entry name" value="OS07G0415500 PROTEIN"/>
    <property type="match status" value="1"/>
</dbReference>
<dbReference type="PROSITE" id="PS50026">
    <property type="entry name" value="EGF_3"/>
    <property type="match status" value="1"/>
</dbReference>
<keyword evidence="8" id="KW-0675">Receptor</keyword>
<feature type="domain" description="Bulb-type lectin" evidence="15">
    <location>
        <begin position="38"/>
        <end position="158"/>
    </location>
</feature>
<evidence type="ECO:0000256" key="2">
    <source>
        <dbReference type="ARBA" id="ARBA00012513"/>
    </source>
</evidence>
<dbReference type="PROSITE" id="PS50927">
    <property type="entry name" value="BULB_LECTIN"/>
    <property type="match status" value="1"/>
</dbReference>
<evidence type="ECO:0000259" key="15">
    <source>
        <dbReference type="PROSITE" id="PS50927"/>
    </source>
</evidence>
<dbReference type="Gene3D" id="3.30.200.20">
    <property type="entry name" value="Phosphorylase Kinase, domain 1"/>
    <property type="match status" value="1"/>
</dbReference>
<comment type="catalytic activity">
    <reaction evidence="10">
        <text>L-seryl-[protein] + ATP = O-phospho-L-seryl-[protein] + ADP + H(+)</text>
        <dbReference type="Rhea" id="RHEA:17989"/>
        <dbReference type="Rhea" id="RHEA-COMP:9863"/>
        <dbReference type="Rhea" id="RHEA-COMP:11604"/>
        <dbReference type="ChEBI" id="CHEBI:15378"/>
        <dbReference type="ChEBI" id="CHEBI:29999"/>
        <dbReference type="ChEBI" id="CHEBI:30616"/>
        <dbReference type="ChEBI" id="CHEBI:83421"/>
        <dbReference type="ChEBI" id="CHEBI:456216"/>
        <dbReference type="EC" id="2.7.11.1"/>
    </reaction>
</comment>
<evidence type="ECO:0000256" key="5">
    <source>
        <dbReference type="ARBA" id="ARBA00022989"/>
    </source>
</evidence>
<dbReference type="InterPro" id="IPR000858">
    <property type="entry name" value="S_locus_glycoprot_dom"/>
</dbReference>
<dbReference type="CDD" id="cd00053">
    <property type="entry name" value="EGF"/>
    <property type="match status" value="1"/>
</dbReference>
<dbReference type="GO" id="GO:0048544">
    <property type="term" value="P:recognition of pollen"/>
    <property type="evidence" value="ECO:0007669"/>
    <property type="project" value="InterPro"/>
</dbReference>
<keyword evidence="7" id="KW-1015">Disulfide bond</keyword>